<sequence length="271" mass="31983">MSNNNLESLHKLELSVLKQINDFFDENNLIYFAIGGTFLGAVRHKGFIPWDDDIDIAMPRESYNRLIKLSKDTDIFDEASVVNFHNQENARTYFTQIVVKDDYLVKYGLKENRIEGLALVDILPIDGYPDNHLMQTIYKFRIYVNKALAALSNSDKREINKVDSFRTLIYSIAKKLKIYKMFNRKKYYQKLDKIYSLNLNKETKLSGTVTGAYMFKELVESSFWKTREKYKFEDTFIYGGKDFDKYLTHIYGQYMILPPEEQRKSIHEVIE</sequence>
<dbReference type="Proteomes" id="UP000192067">
    <property type="component" value="Chromosome"/>
</dbReference>
<dbReference type="PANTHER" id="PTHR43404">
    <property type="entry name" value="LIPOPOLYSACCHARIDE CHOLINEPHOSPHOTRANSFERASE LICD"/>
    <property type="match status" value="1"/>
</dbReference>
<gene>
    <name evidence="2" type="ORF">LLUC11_0075</name>
</gene>
<evidence type="ECO:0000313" key="3">
    <source>
        <dbReference type="Proteomes" id="UP000192067"/>
    </source>
</evidence>
<dbReference type="PANTHER" id="PTHR43404:SF2">
    <property type="entry name" value="LIPOPOLYSACCHARIDE CHOLINEPHOSPHOTRANSFERASE LICD"/>
    <property type="match status" value="1"/>
</dbReference>
<dbReference type="InterPro" id="IPR007074">
    <property type="entry name" value="LicD/FKTN/FKRP_NTP_transf"/>
</dbReference>
<dbReference type="RefSeq" id="WP_081199107.1">
    <property type="nucleotide sequence ID" value="NZ_CP015903.2"/>
</dbReference>
<dbReference type="Pfam" id="PF04991">
    <property type="entry name" value="LicD"/>
    <property type="match status" value="1"/>
</dbReference>
<feature type="domain" description="LicD/FKTN/FKRP nucleotidyltransferase" evidence="1">
    <location>
        <begin position="26"/>
        <end position="252"/>
    </location>
</feature>
<protein>
    <submittedName>
        <fullName evidence="2">Lipopolysacchare cholinephosphotransferase LicD1</fullName>
    </submittedName>
</protein>
<dbReference type="InterPro" id="IPR052942">
    <property type="entry name" value="LPS_cholinephosphotransferase"/>
</dbReference>
<dbReference type="EMBL" id="CP015904">
    <property type="protein sequence ID" value="ARE12411.1"/>
    <property type="molecule type" value="Genomic_DNA"/>
</dbReference>
<reference evidence="2 3" key="1">
    <citation type="journal article" date="2017" name="BMC Genomics">
        <title>Comparative and functional genomics of the Lactococcus lactis taxon; insights into evolution and niche adaptation.</title>
        <authorList>
            <person name="Kelleher P."/>
            <person name="Bottacini F."/>
            <person name="Mahony J."/>
            <person name="Kilcawley K.N."/>
            <person name="van Sinderen D."/>
        </authorList>
    </citation>
    <scope>NUCLEOTIDE SEQUENCE [LARGE SCALE GENOMIC DNA]</scope>
    <source>
        <strain evidence="2 3">UC11</strain>
    </source>
</reference>
<evidence type="ECO:0000259" key="1">
    <source>
        <dbReference type="Pfam" id="PF04991"/>
    </source>
</evidence>
<dbReference type="AlphaFoldDB" id="A0AAC9W7X4"/>
<evidence type="ECO:0000313" key="2">
    <source>
        <dbReference type="EMBL" id="ARE12411.1"/>
    </source>
</evidence>
<dbReference type="GO" id="GO:0009100">
    <property type="term" value="P:glycoprotein metabolic process"/>
    <property type="evidence" value="ECO:0007669"/>
    <property type="project" value="UniProtKB-ARBA"/>
</dbReference>
<name>A0AAC9W7X4_LACLL</name>
<proteinExistence type="predicted"/>
<accession>A0AAC9W7X4</accession>
<organism evidence="2 3">
    <name type="scientific">Lactococcus lactis subsp. lactis</name>
    <name type="common">Streptococcus lactis</name>
    <dbReference type="NCBI Taxonomy" id="1360"/>
    <lineage>
        <taxon>Bacteria</taxon>
        <taxon>Bacillati</taxon>
        <taxon>Bacillota</taxon>
        <taxon>Bacilli</taxon>
        <taxon>Lactobacillales</taxon>
        <taxon>Streptococcaceae</taxon>
        <taxon>Lactococcus</taxon>
    </lineage>
</organism>